<keyword evidence="2" id="KW-1185">Reference proteome</keyword>
<organism evidence="1 2">
    <name type="scientific">Cytobacillus purgationiresistens</name>
    <dbReference type="NCBI Taxonomy" id="863449"/>
    <lineage>
        <taxon>Bacteria</taxon>
        <taxon>Bacillati</taxon>
        <taxon>Bacillota</taxon>
        <taxon>Bacilli</taxon>
        <taxon>Bacillales</taxon>
        <taxon>Bacillaceae</taxon>
        <taxon>Cytobacillus</taxon>
    </lineage>
</organism>
<gene>
    <name evidence="1" type="ORF">J2S17_002886</name>
</gene>
<comment type="caution">
    <text evidence="1">The sequence shown here is derived from an EMBL/GenBank/DDBJ whole genome shotgun (WGS) entry which is preliminary data.</text>
</comment>
<dbReference type="EMBL" id="JAUSUB010000012">
    <property type="protein sequence ID" value="MDQ0270999.1"/>
    <property type="molecule type" value="Genomic_DNA"/>
</dbReference>
<accession>A0ABU0AIB6</accession>
<reference evidence="1 2" key="1">
    <citation type="submission" date="2023-07" db="EMBL/GenBank/DDBJ databases">
        <title>Genomic Encyclopedia of Type Strains, Phase IV (KMG-IV): sequencing the most valuable type-strain genomes for metagenomic binning, comparative biology and taxonomic classification.</title>
        <authorList>
            <person name="Goeker M."/>
        </authorList>
    </citation>
    <scope>NUCLEOTIDE SEQUENCE [LARGE SCALE GENOMIC DNA]</scope>
    <source>
        <strain evidence="1 2">DSM 23494</strain>
    </source>
</reference>
<protein>
    <submittedName>
        <fullName evidence="1">Uncharacterized protein</fullName>
    </submittedName>
</protein>
<proteinExistence type="predicted"/>
<sequence length="29" mass="3533">MPFNLKDLVAAYIRVWKTWHCKLALFLVR</sequence>
<evidence type="ECO:0000313" key="2">
    <source>
        <dbReference type="Proteomes" id="UP001238088"/>
    </source>
</evidence>
<name>A0ABU0AIB6_9BACI</name>
<evidence type="ECO:0000313" key="1">
    <source>
        <dbReference type="EMBL" id="MDQ0270999.1"/>
    </source>
</evidence>
<dbReference type="Proteomes" id="UP001238088">
    <property type="component" value="Unassembled WGS sequence"/>
</dbReference>